<evidence type="ECO:0000313" key="2">
    <source>
        <dbReference type="Proteomes" id="UP000825367"/>
    </source>
</evidence>
<protein>
    <submittedName>
        <fullName evidence="1">Uncharacterized protein</fullName>
    </submittedName>
</protein>
<dbReference type="RefSeq" id="WP_096311647.1">
    <property type="nucleotide sequence ID" value="NZ_BAAAVX010000074.1"/>
</dbReference>
<proteinExistence type="predicted"/>
<accession>A0ABX8VHA1</accession>
<evidence type="ECO:0000313" key="1">
    <source>
        <dbReference type="EMBL" id="QYL14929.1"/>
    </source>
</evidence>
<sequence>MEITEYAQFANDVDLIVDDEFLWRPVPNVWGYEAHPDGAVRRADEWKLSCILHPAEGVLVPVHFEGNTYGVPRRYMVASAHLAKPRQVFMRQGRALVWRYDVARKNGDVTDDRAVNLYWHELPEPVSYASLMREAKWARRPWGVSPATKPYGK</sequence>
<organism evidence="1 2">
    <name type="scientific">Mycolicibacterium pallens</name>
    <dbReference type="NCBI Taxonomy" id="370524"/>
    <lineage>
        <taxon>Bacteria</taxon>
        <taxon>Bacillati</taxon>
        <taxon>Actinomycetota</taxon>
        <taxon>Actinomycetes</taxon>
        <taxon>Mycobacteriales</taxon>
        <taxon>Mycobacteriaceae</taxon>
        <taxon>Mycolicibacterium</taxon>
    </lineage>
</organism>
<keyword evidence="2" id="KW-1185">Reference proteome</keyword>
<gene>
    <name evidence="1" type="ORF">K0O64_17335</name>
</gene>
<dbReference type="Proteomes" id="UP000825367">
    <property type="component" value="Chromosome"/>
</dbReference>
<dbReference type="EMBL" id="CP080333">
    <property type="protein sequence ID" value="QYL14929.1"/>
    <property type="molecule type" value="Genomic_DNA"/>
</dbReference>
<reference evidence="1 2" key="1">
    <citation type="submission" date="2021-07" db="EMBL/GenBank/DDBJ databases">
        <title>Whole genome sequencing of non-tuberculosis mycobacteria type-strains.</title>
        <authorList>
            <person name="Igarashi Y."/>
            <person name="Osugi A."/>
            <person name="Mitarai S."/>
        </authorList>
    </citation>
    <scope>NUCLEOTIDE SEQUENCE [LARGE SCALE GENOMIC DNA]</scope>
    <source>
        <strain evidence="1 2">JCM 16370</strain>
    </source>
</reference>
<name>A0ABX8VHA1_9MYCO</name>